<dbReference type="EMBL" id="JAOB01000060">
    <property type="protein sequence ID" value="EUA30627.1"/>
    <property type="molecule type" value="Genomic_DNA"/>
</dbReference>
<comment type="caution">
    <text evidence="2">The sequence shown here is derived from an EMBL/GenBank/DDBJ whole genome shotgun (WGS) entry which is preliminary data.</text>
</comment>
<gene>
    <name evidence="2" type="ORF">I553_4884</name>
</gene>
<dbReference type="AlphaFoldDB" id="X8AFD6"/>
<proteinExistence type="predicted"/>
<accession>X8AFD6</accession>
<organism evidence="2">
    <name type="scientific">Mycobacterium xenopi 4042</name>
    <dbReference type="NCBI Taxonomy" id="1299334"/>
    <lineage>
        <taxon>Bacteria</taxon>
        <taxon>Bacillati</taxon>
        <taxon>Actinomycetota</taxon>
        <taxon>Actinomycetes</taxon>
        <taxon>Mycobacteriales</taxon>
        <taxon>Mycobacteriaceae</taxon>
        <taxon>Mycobacterium</taxon>
    </lineage>
</organism>
<sequence>MSVFGRAPALTAPLSPPGNWQWTVPPRRTLSDLPASLRAVES</sequence>
<evidence type="ECO:0000313" key="2">
    <source>
        <dbReference type="EMBL" id="EUA30627.1"/>
    </source>
</evidence>
<protein>
    <submittedName>
        <fullName evidence="2">Uncharacterized protein</fullName>
    </submittedName>
</protein>
<feature type="region of interest" description="Disordered" evidence="1">
    <location>
        <begin position="1"/>
        <end position="26"/>
    </location>
</feature>
<reference evidence="2" key="1">
    <citation type="submission" date="2014-01" db="EMBL/GenBank/DDBJ databases">
        <authorList>
            <person name="Brown-Elliot B."/>
            <person name="Wallace R."/>
            <person name="Lenaerts A."/>
            <person name="Ordway D."/>
            <person name="DeGroote M.A."/>
            <person name="Parker T."/>
            <person name="Sizemore C."/>
            <person name="Tallon L.J."/>
            <person name="Sadzewicz L.K."/>
            <person name="Sengamalay N."/>
            <person name="Fraser C.M."/>
            <person name="Hine E."/>
            <person name="Shefchek K.A."/>
            <person name="Das S.P."/>
            <person name="Tettelin H."/>
        </authorList>
    </citation>
    <scope>NUCLEOTIDE SEQUENCE [LARGE SCALE GENOMIC DNA]</scope>
    <source>
        <strain evidence="2">4042</strain>
    </source>
</reference>
<dbReference type="PATRIC" id="fig|1299334.3.peg.6557"/>
<evidence type="ECO:0000256" key="1">
    <source>
        <dbReference type="SAM" id="MobiDB-lite"/>
    </source>
</evidence>
<name>X8AFD6_MYCXE</name>